<dbReference type="PANTHER" id="PTHR43531">
    <property type="entry name" value="PROTEIN ICFG"/>
    <property type="match status" value="1"/>
</dbReference>
<dbReference type="InterPro" id="IPR004089">
    <property type="entry name" value="MCPsignal_dom"/>
</dbReference>
<sequence>MKNVSLRTKMMGLCLFVTLLGMAGGVVGFFTLNKVASNYRAITAEDLPLIKILGDLHGEFRELRIQVRSVAFEGTTSADVKKYVDLTLPQIEAIEKSLVEYEKVDPEAVHRATYIELKQAWMEFKKFGGELISKTNNYEKERDQIVSMIRDVCPVKAAAVYEALQKETDINISQSTASVSAAVVSEDNGKTLIVVFGVAALLVSMVFGYLFATSVSKTIAGVASNLTNAGYSVADSADKLGQSSEELSQASSESAASLEETVASLEELTSMVKRNSENAKEAAVLSDVSKGAAEKGEKEIHNLIHSMTGISKSSRKIEEIINVIDDIAFQTNLLALNASVEAARAGEQGKGFAVVAEAVRSLAQRSAAAAKDITTLIKESVSQVEAGSKIADQSGEVLNSIVVSVKKVADLNSEIATASQEQAIGIQQISAAMNQLDSSTQTNAASAEAIASTISEFNSLAATTQQLTGQLNKVVYGGEIHHQGPDATSATKTPVKLAVASRESHASPKNVTKLKSRAAEAESILPFDDDDKGKIGTVEGF</sequence>
<dbReference type="GO" id="GO:0007165">
    <property type="term" value="P:signal transduction"/>
    <property type="evidence" value="ECO:0007669"/>
    <property type="project" value="UniProtKB-KW"/>
</dbReference>
<dbReference type="InterPro" id="IPR051310">
    <property type="entry name" value="MCP_chemotaxis"/>
</dbReference>
<protein>
    <recommendedName>
        <fullName evidence="5">Methyl-accepting transducer domain-containing protein</fullName>
    </recommendedName>
</protein>
<evidence type="ECO:0000313" key="7">
    <source>
        <dbReference type="Proteomes" id="UP000075320"/>
    </source>
</evidence>
<dbReference type="PROSITE" id="PS50111">
    <property type="entry name" value="CHEMOTAXIS_TRANSDUC_2"/>
    <property type="match status" value="1"/>
</dbReference>
<dbReference type="GO" id="GO:0016020">
    <property type="term" value="C:membrane"/>
    <property type="evidence" value="ECO:0007669"/>
    <property type="project" value="InterPro"/>
</dbReference>
<dbReference type="CDD" id="cd11386">
    <property type="entry name" value="MCP_signal"/>
    <property type="match status" value="1"/>
</dbReference>
<evidence type="ECO:0000259" key="5">
    <source>
        <dbReference type="PROSITE" id="PS50111"/>
    </source>
</evidence>
<dbReference type="EMBL" id="LUKE01000001">
    <property type="protein sequence ID" value="KYG66629.1"/>
    <property type="molecule type" value="Genomic_DNA"/>
</dbReference>
<evidence type="ECO:0000256" key="2">
    <source>
        <dbReference type="ARBA" id="ARBA00029447"/>
    </source>
</evidence>
<accession>A0A150WQQ3</accession>
<name>A0A150WQQ3_BDEBC</name>
<keyword evidence="3" id="KW-0807">Transducer</keyword>
<comment type="similarity">
    <text evidence="2">Belongs to the methyl-accepting chemotaxis (MCP) protein family.</text>
</comment>
<evidence type="ECO:0000256" key="4">
    <source>
        <dbReference type="SAM" id="Phobius"/>
    </source>
</evidence>
<dbReference type="Pfam" id="PF12729">
    <property type="entry name" value="4HB_MCP_1"/>
    <property type="match status" value="1"/>
</dbReference>
<evidence type="ECO:0000256" key="3">
    <source>
        <dbReference type="PROSITE-ProRule" id="PRU00284"/>
    </source>
</evidence>
<dbReference type="SMART" id="SM00283">
    <property type="entry name" value="MA"/>
    <property type="match status" value="1"/>
</dbReference>
<dbReference type="SUPFAM" id="SSF58104">
    <property type="entry name" value="Methyl-accepting chemotaxis protein (MCP) signaling domain"/>
    <property type="match status" value="1"/>
</dbReference>
<feature type="domain" description="Methyl-accepting transducer" evidence="5">
    <location>
        <begin position="229"/>
        <end position="458"/>
    </location>
</feature>
<dbReference type="GO" id="GO:0006935">
    <property type="term" value="P:chemotaxis"/>
    <property type="evidence" value="ECO:0007669"/>
    <property type="project" value="UniProtKB-KW"/>
</dbReference>
<organism evidence="6 7">
    <name type="scientific">Bdellovibrio bacteriovorus</name>
    <dbReference type="NCBI Taxonomy" id="959"/>
    <lineage>
        <taxon>Bacteria</taxon>
        <taxon>Pseudomonadati</taxon>
        <taxon>Bdellovibrionota</taxon>
        <taxon>Bdellovibrionia</taxon>
        <taxon>Bdellovibrionales</taxon>
        <taxon>Pseudobdellovibrionaceae</taxon>
        <taxon>Bdellovibrio</taxon>
    </lineage>
</organism>
<dbReference type="PANTHER" id="PTHR43531:SF11">
    <property type="entry name" value="METHYL-ACCEPTING CHEMOTAXIS PROTEIN 3"/>
    <property type="match status" value="1"/>
</dbReference>
<feature type="transmembrane region" description="Helical" evidence="4">
    <location>
        <begin position="192"/>
        <end position="212"/>
    </location>
</feature>
<keyword evidence="4" id="KW-0472">Membrane</keyword>
<dbReference type="Gene3D" id="1.10.287.950">
    <property type="entry name" value="Methyl-accepting chemotaxis protein"/>
    <property type="match status" value="1"/>
</dbReference>
<dbReference type="Proteomes" id="UP000075320">
    <property type="component" value="Unassembled WGS sequence"/>
</dbReference>
<dbReference type="GO" id="GO:0004888">
    <property type="term" value="F:transmembrane signaling receptor activity"/>
    <property type="evidence" value="ECO:0007669"/>
    <property type="project" value="InterPro"/>
</dbReference>
<dbReference type="RefSeq" id="WP_061834197.1">
    <property type="nucleotide sequence ID" value="NZ_LUKE01000001.1"/>
</dbReference>
<keyword evidence="7" id="KW-1185">Reference proteome</keyword>
<gene>
    <name evidence="6" type="ORF">AZI86_06175</name>
</gene>
<evidence type="ECO:0000313" key="6">
    <source>
        <dbReference type="EMBL" id="KYG66629.1"/>
    </source>
</evidence>
<keyword evidence="4" id="KW-1133">Transmembrane helix</keyword>
<dbReference type="AlphaFoldDB" id="A0A150WQQ3"/>
<dbReference type="InterPro" id="IPR004090">
    <property type="entry name" value="Chemotax_Me-accpt_rcpt"/>
</dbReference>
<keyword evidence="4" id="KW-0812">Transmembrane</keyword>
<dbReference type="PRINTS" id="PR00260">
    <property type="entry name" value="CHEMTRNSDUCR"/>
</dbReference>
<dbReference type="Pfam" id="PF00015">
    <property type="entry name" value="MCPsignal"/>
    <property type="match status" value="1"/>
</dbReference>
<evidence type="ECO:0000256" key="1">
    <source>
        <dbReference type="ARBA" id="ARBA00022500"/>
    </source>
</evidence>
<proteinExistence type="inferred from homology"/>
<keyword evidence="1" id="KW-0145">Chemotaxis</keyword>
<dbReference type="InterPro" id="IPR024478">
    <property type="entry name" value="HlyB_4HB_MCP"/>
</dbReference>
<comment type="caution">
    <text evidence="6">The sequence shown here is derived from an EMBL/GenBank/DDBJ whole genome shotgun (WGS) entry which is preliminary data.</text>
</comment>
<reference evidence="6 7" key="1">
    <citation type="submission" date="2016-03" db="EMBL/GenBank/DDBJ databases">
        <authorList>
            <person name="Ploux O."/>
        </authorList>
    </citation>
    <scope>NUCLEOTIDE SEQUENCE [LARGE SCALE GENOMIC DNA]</scope>
    <source>
        <strain evidence="6 7">R0</strain>
    </source>
</reference>